<gene>
    <name evidence="1" type="ORF">CYMTET_51871</name>
</gene>
<protein>
    <submittedName>
        <fullName evidence="1">Uncharacterized protein</fullName>
    </submittedName>
</protein>
<reference evidence="1 2" key="1">
    <citation type="journal article" date="2015" name="Genome Biol. Evol.">
        <title>Comparative Genomics of a Bacterivorous Green Alga Reveals Evolutionary Causalities and Consequences of Phago-Mixotrophic Mode of Nutrition.</title>
        <authorList>
            <person name="Burns J.A."/>
            <person name="Paasch A."/>
            <person name="Narechania A."/>
            <person name="Kim E."/>
        </authorList>
    </citation>
    <scope>NUCLEOTIDE SEQUENCE [LARGE SCALE GENOMIC DNA]</scope>
    <source>
        <strain evidence="1 2">PLY_AMNH</strain>
    </source>
</reference>
<sequence>MADLEMVGGGEGNGGAWLGSEMGTLLVAACWSGLLRWWANPLVTELATEMVIGLVTGSVVESLIQKETE</sequence>
<evidence type="ECO:0000313" key="2">
    <source>
        <dbReference type="Proteomes" id="UP001190700"/>
    </source>
</evidence>
<accession>A0AAE0ERX1</accession>
<organism evidence="1 2">
    <name type="scientific">Cymbomonas tetramitiformis</name>
    <dbReference type="NCBI Taxonomy" id="36881"/>
    <lineage>
        <taxon>Eukaryota</taxon>
        <taxon>Viridiplantae</taxon>
        <taxon>Chlorophyta</taxon>
        <taxon>Pyramimonadophyceae</taxon>
        <taxon>Pyramimonadales</taxon>
        <taxon>Pyramimonadaceae</taxon>
        <taxon>Cymbomonas</taxon>
    </lineage>
</organism>
<keyword evidence="2" id="KW-1185">Reference proteome</keyword>
<comment type="caution">
    <text evidence="1">The sequence shown here is derived from an EMBL/GenBank/DDBJ whole genome shotgun (WGS) entry which is preliminary data.</text>
</comment>
<evidence type="ECO:0000313" key="1">
    <source>
        <dbReference type="EMBL" id="KAK3238089.1"/>
    </source>
</evidence>
<name>A0AAE0ERX1_9CHLO</name>
<dbReference type="EMBL" id="LGRX02034333">
    <property type="protein sequence ID" value="KAK3238089.1"/>
    <property type="molecule type" value="Genomic_DNA"/>
</dbReference>
<dbReference type="Proteomes" id="UP001190700">
    <property type="component" value="Unassembled WGS sequence"/>
</dbReference>
<dbReference type="AlphaFoldDB" id="A0AAE0ERX1"/>
<proteinExistence type="predicted"/>